<dbReference type="PANTHER" id="PTHR46288">
    <property type="entry name" value="PHORBOL-ESTER/DAG-TYPE DOMAIN-CONTAINING PROTEIN"/>
    <property type="match status" value="1"/>
</dbReference>
<proteinExistence type="predicted"/>
<dbReference type="Pfam" id="PF03107">
    <property type="entry name" value="C1_2"/>
    <property type="match status" value="3"/>
</dbReference>
<keyword evidence="2" id="KW-0677">Repeat</keyword>
<gene>
    <name evidence="7" type="ORF">TAV2_LOCUS14420</name>
</gene>
<keyword evidence="8" id="KW-1185">Reference proteome</keyword>
<evidence type="ECO:0000256" key="4">
    <source>
        <dbReference type="ARBA" id="ARBA00022833"/>
    </source>
</evidence>
<evidence type="ECO:0000256" key="1">
    <source>
        <dbReference type="ARBA" id="ARBA00022723"/>
    </source>
</evidence>
<reference evidence="7 8" key="1">
    <citation type="submission" date="2022-03" db="EMBL/GenBank/DDBJ databases">
        <authorList>
            <person name="Nunn A."/>
            <person name="Chopra R."/>
            <person name="Nunn A."/>
            <person name="Contreras Garrido A."/>
        </authorList>
    </citation>
    <scope>NUCLEOTIDE SEQUENCE [LARGE SCALE GENOMIC DNA]</scope>
</reference>
<evidence type="ECO:0000256" key="5">
    <source>
        <dbReference type="SAM" id="MobiDB-lite"/>
    </source>
</evidence>
<feature type="compositionally biased region" description="Acidic residues" evidence="5">
    <location>
        <begin position="188"/>
        <end position="208"/>
    </location>
</feature>
<dbReference type="SMART" id="SM00249">
    <property type="entry name" value="PHD"/>
    <property type="match status" value="1"/>
</dbReference>
<dbReference type="Proteomes" id="UP000836841">
    <property type="component" value="Chromosome 4"/>
</dbReference>
<protein>
    <recommendedName>
        <fullName evidence="6">Zinc finger PHD-type domain-containing protein</fullName>
    </recommendedName>
</protein>
<feature type="region of interest" description="Disordered" evidence="5">
    <location>
        <begin position="188"/>
        <end position="215"/>
    </location>
</feature>
<accession>A0AAU9S8C9</accession>
<dbReference type="InterPro" id="IPR046349">
    <property type="entry name" value="C1-like_sf"/>
</dbReference>
<dbReference type="SUPFAM" id="SSF57889">
    <property type="entry name" value="Cysteine-rich domain"/>
    <property type="match status" value="2"/>
</dbReference>
<evidence type="ECO:0000313" key="8">
    <source>
        <dbReference type="Proteomes" id="UP000836841"/>
    </source>
</evidence>
<evidence type="ECO:0000256" key="2">
    <source>
        <dbReference type="ARBA" id="ARBA00022737"/>
    </source>
</evidence>
<sequence length="256" mass="29251">MASRKPKVKSINRQSVRHPSHSHPLRVFKAKEDDENVCSGCELELIGQAFKCTKSECDYLLHKSCFDLPGETHHKSHQDHPLTLLLSPPNDESVYTCNACDQYGSGFVYHCSNCKYNLHVGCASLPEAIEREDHEHPLILLYSTPSKGREDTIFTCSTCEDTIPEDLWVYYCKDCDYGTYVNSCAAYEDQESNGEEEEEEDEEEDEGEASSPASRIKSLMKAQDEMAAMKLEARIMNDARNAALDLWDQPKRRYYW</sequence>
<dbReference type="EMBL" id="OU466860">
    <property type="protein sequence ID" value="CAH2058030.1"/>
    <property type="molecule type" value="Genomic_DNA"/>
</dbReference>
<dbReference type="InterPro" id="IPR004146">
    <property type="entry name" value="DC1"/>
</dbReference>
<evidence type="ECO:0000256" key="3">
    <source>
        <dbReference type="ARBA" id="ARBA00022771"/>
    </source>
</evidence>
<evidence type="ECO:0000313" key="7">
    <source>
        <dbReference type="EMBL" id="CAH2058030.1"/>
    </source>
</evidence>
<dbReference type="InterPro" id="IPR001965">
    <property type="entry name" value="Znf_PHD"/>
</dbReference>
<evidence type="ECO:0000259" key="6">
    <source>
        <dbReference type="SMART" id="SM00249"/>
    </source>
</evidence>
<dbReference type="Gene3D" id="3.30.60.90">
    <property type="match status" value="1"/>
</dbReference>
<keyword evidence="3" id="KW-0863">Zinc-finger</keyword>
<keyword evidence="4" id="KW-0862">Zinc</keyword>
<name>A0AAU9S8C9_THLAR</name>
<feature type="domain" description="Zinc finger PHD-type" evidence="6">
    <location>
        <begin position="96"/>
        <end position="160"/>
    </location>
</feature>
<keyword evidence="1" id="KW-0479">Metal-binding</keyword>
<feature type="region of interest" description="Disordered" evidence="5">
    <location>
        <begin position="1"/>
        <end position="23"/>
    </location>
</feature>
<dbReference type="InterPro" id="IPR043145">
    <property type="entry name" value="Znf_ZZ_sf"/>
</dbReference>
<organism evidence="7 8">
    <name type="scientific">Thlaspi arvense</name>
    <name type="common">Field penny-cress</name>
    <dbReference type="NCBI Taxonomy" id="13288"/>
    <lineage>
        <taxon>Eukaryota</taxon>
        <taxon>Viridiplantae</taxon>
        <taxon>Streptophyta</taxon>
        <taxon>Embryophyta</taxon>
        <taxon>Tracheophyta</taxon>
        <taxon>Spermatophyta</taxon>
        <taxon>Magnoliopsida</taxon>
        <taxon>eudicotyledons</taxon>
        <taxon>Gunneridae</taxon>
        <taxon>Pentapetalae</taxon>
        <taxon>rosids</taxon>
        <taxon>malvids</taxon>
        <taxon>Brassicales</taxon>
        <taxon>Brassicaceae</taxon>
        <taxon>Thlaspideae</taxon>
        <taxon>Thlaspi</taxon>
    </lineage>
</organism>
<dbReference type="GO" id="GO:0008270">
    <property type="term" value="F:zinc ion binding"/>
    <property type="evidence" value="ECO:0007669"/>
    <property type="project" value="UniProtKB-KW"/>
</dbReference>
<dbReference type="PANTHER" id="PTHR46288:SF27">
    <property type="entry name" value="CYSTEINE_HISTIDINE-RICH C1 DOMAIN FAMILY PROTEIN"/>
    <property type="match status" value="1"/>
</dbReference>
<dbReference type="AlphaFoldDB" id="A0AAU9S8C9"/>